<comment type="similarity">
    <text evidence="1">Belongs to the ABC transporter superfamily.</text>
</comment>
<protein>
    <submittedName>
        <fullName evidence="6">ABC transporter ATP-binding protein</fullName>
    </submittedName>
</protein>
<feature type="domain" description="ABC transporter" evidence="5">
    <location>
        <begin position="21"/>
        <end position="272"/>
    </location>
</feature>
<evidence type="ECO:0000256" key="3">
    <source>
        <dbReference type="ARBA" id="ARBA00022741"/>
    </source>
</evidence>
<dbReference type="PANTHER" id="PTHR43776">
    <property type="entry name" value="TRANSPORT ATP-BINDING PROTEIN"/>
    <property type="match status" value="1"/>
</dbReference>
<proteinExistence type="inferred from homology"/>
<dbReference type="InterPro" id="IPR050319">
    <property type="entry name" value="ABC_transp_ATP-bind"/>
</dbReference>
<dbReference type="Proteomes" id="UP000319263">
    <property type="component" value="Chromosome"/>
</dbReference>
<dbReference type="Gene3D" id="3.40.50.300">
    <property type="entry name" value="P-loop containing nucleotide triphosphate hydrolases"/>
    <property type="match status" value="1"/>
</dbReference>
<dbReference type="PROSITE" id="PS00211">
    <property type="entry name" value="ABC_TRANSPORTER_1"/>
    <property type="match status" value="1"/>
</dbReference>
<dbReference type="SMART" id="SM00382">
    <property type="entry name" value="AAA"/>
    <property type="match status" value="1"/>
</dbReference>
<dbReference type="InterPro" id="IPR003439">
    <property type="entry name" value="ABC_transporter-like_ATP-bd"/>
</dbReference>
<dbReference type="Pfam" id="PF08352">
    <property type="entry name" value="oligo_HPY"/>
    <property type="match status" value="1"/>
</dbReference>
<keyword evidence="4 6" id="KW-0067">ATP-binding</keyword>
<evidence type="ECO:0000259" key="5">
    <source>
        <dbReference type="PROSITE" id="PS50893"/>
    </source>
</evidence>
<dbReference type="PROSITE" id="PS50893">
    <property type="entry name" value="ABC_TRANSPORTER_2"/>
    <property type="match status" value="1"/>
</dbReference>
<dbReference type="RefSeq" id="WP_143985993.1">
    <property type="nucleotide sequence ID" value="NZ_CP041692.1"/>
</dbReference>
<evidence type="ECO:0000256" key="4">
    <source>
        <dbReference type="ARBA" id="ARBA00022840"/>
    </source>
</evidence>
<dbReference type="KEGG" id="mik:FOE78_09060"/>
<dbReference type="InterPro" id="IPR017871">
    <property type="entry name" value="ABC_transporter-like_CS"/>
</dbReference>
<dbReference type="CDD" id="cd03257">
    <property type="entry name" value="ABC_NikE_OppD_transporters"/>
    <property type="match status" value="1"/>
</dbReference>
<dbReference type="GO" id="GO:0016887">
    <property type="term" value="F:ATP hydrolysis activity"/>
    <property type="evidence" value="ECO:0007669"/>
    <property type="project" value="InterPro"/>
</dbReference>
<evidence type="ECO:0000313" key="7">
    <source>
        <dbReference type="Proteomes" id="UP000319263"/>
    </source>
</evidence>
<keyword evidence="7" id="KW-1185">Reference proteome</keyword>
<organism evidence="6 7">
    <name type="scientific">Microlunatus elymi</name>
    <dbReference type="NCBI Taxonomy" id="2596828"/>
    <lineage>
        <taxon>Bacteria</taxon>
        <taxon>Bacillati</taxon>
        <taxon>Actinomycetota</taxon>
        <taxon>Actinomycetes</taxon>
        <taxon>Propionibacteriales</taxon>
        <taxon>Propionibacteriaceae</taxon>
        <taxon>Microlunatus</taxon>
    </lineage>
</organism>
<name>A0A516PXY0_9ACTN</name>
<dbReference type="GO" id="GO:0005524">
    <property type="term" value="F:ATP binding"/>
    <property type="evidence" value="ECO:0007669"/>
    <property type="project" value="UniProtKB-KW"/>
</dbReference>
<dbReference type="EMBL" id="CP041692">
    <property type="protein sequence ID" value="QDP96027.1"/>
    <property type="molecule type" value="Genomic_DNA"/>
</dbReference>
<dbReference type="AlphaFoldDB" id="A0A516PXY0"/>
<dbReference type="GO" id="GO:0015833">
    <property type="term" value="P:peptide transport"/>
    <property type="evidence" value="ECO:0007669"/>
    <property type="project" value="InterPro"/>
</dbReference>
<dbReference type="PANTHER" id="PTHR43776:SF8">
    <property type="entry name" value="ABC TRANSPORTER, ATP-BINDING PROTEIN"/>
    <property type="match status" value="1"/>
</dbReference>
<gene>
    <name evidence="6" type="ORF">FOE78_09060</name>
</gene>
<dbReference type="InterPro" id="IPR003593">
    <property type="entry name" value="AAA+_ATPase"/>
</dbReference>
<keyword evidence="3" id="KW-0547">Nucleotide-binding</keyword>
<dbReference type="InterPro" id="IPR027417">
    <property type="entry name" value="P-loop_NTPase"/>
</dbReference>
<keyword evidence="2" id="KW-0813">Transport</keyword>
<accession>A0A516PXY0</accession>
<dbReference type="FunFam" id="3.40.50.300:FF:000016">
    <property type="entry name" value="Oligopeptide ABC transporter ATP-binding component"/>
    <property type="match status" value="1"/>
</dbReference>
<dbReference type="OrthoDB" id="3504674at2"/>
<evidence type="ECO:0000256" key="2">
    <source>
        <dbReference type="ARBA" id="ARBA00022448"/>
    </source>
</evidence>
<dbReference type="Pfam" id="PF00005">
    <property type="entry name" value="ABC_tran"/>
    <property type="match status" value="1"/>
</dbReference>
<sequence>MTSQPVTAETRTVDRDAPVVLEAKNVSKHFDVHSAFGGGSVIHAVEDASLQLRRGQIVALVGESGSGKTTLARLLAQFYPVTSGEIRLDGEPVDAKLGFGNREFHSRVQLIFQDPFGALNPQKPVRHNLERALKLHHDFAGRAELQGRILQLMERVNLTPAADLVDAYPHQLSGGQRQRLVIARALAVDPEVILADEPISMLDVSIRLDILNLLRKLRDEQDLAMLYITHDIASARYLANAVQVMYAGQTVEGGPTESVIQNPQHPYTQLLLESSPDPETSLDAGAALDLGEPPNLADPPAGCRFHPRCPFAMDICKTTFPPRSQLSADHWTHCWLHAEKPTDTPKTQELGDPS</sequence>
<dbReference type="NCBIfam" id="TIGR01727">
    <property type="entry name" value="oligo_HPY"/>
    <property type="match status" value="1"/>
</dbReference>
<dbReference type="GO" id="GO:0055085">
    <property type="term" value="P:transmembrane transport"/>
    <property type="evidence" value="ECO:0007669"/>
    <property type="project" value="UniProtKB-ARBA"/>
</dbReference>
<dbReference type="SUPFAM" id="SSF52540">
    <property type="entry name" value="P-loop containing nucleoside triphosphate hydrolases"/>
    <property type="match status" value="1"/>
</dbReference>
<reference evidence="6 7" key="1">
    <citation type="submission" date="2019-07" db="EMBL/GenBank/DDBJ databases">
        <title>Microlunatus dokdonensis sp. nov. isolated from the rhizospheric soil of the wild plant Elymus tsukushiensis.</title>
        <authorList>
            <person name="Ghim S.-Y."/>
            <person name="Hwang Y.-J."/>
            <person name="Son J.-S."/>
            <person name="Shin J.-H."/>
        </authorList>
    </citation>
    <scope>NUCLEOTIDE SEQUENCE [LARGE SCALE GENOMIC DNA]</scope>
    <source>
        <strain evidence="6 7">KUDC0627</strain>
    </source>
</reference>
<evidence type="ECO:0000313" key="6">
    <source>
        <dbReference type="EMBL" id="QDP96027.1"/>
    </source>
</evidence>
<dbReference type="InterPro" id="IPR013563">
    <property type="entry name" value="Oligopep_ABC_C"/>
</dbReference>
<evidence type="ECO:0000256" key="1">
    <source>
        <dbReference type="ARBA" id="ARBA00005417"/>
    </source>
</evidence>